<dbReference type="PANTHER" id="PTHR43667:SF2">
    <property type="entry name" value="FATTY ACID C-METHYL TRANSFERASE"/>
    <property type="match status" value="1"/>
</dbReference>
<comment type="caution">
    <text evidence="2">The sequence shown here is derived from an EMBL/GenBank/DDBJ whole genome shotgun (WGS) entry which is preliminary data.</text>
</comment>
<keyword evidence="2" id="KW-0808">Transferase</keyword>
<keyword evidence="2" id="KW-0489">Methyltransferase</keyword>
<dbReference type="Pfam" id="PF13847">
    <property type="entry name" value="Methyltransf_31"/>
    <property type="match status" value="1"/>
</dbReference>
<evidence type="ECO:0000259" key="1">
    <source>
        <dbReference type="Pfam" id="PF13847"/>
    </source>
</evidence>
<evidence type="ECO:0000313" key="2">
    <source>
        <dbReference type="EMBL" id="MBE5728333.1"/>
    </source>
</evidence>
<name>A0A8T3USQ0_9ARCH</name>
<dbReference type="CDD" id="cd02440">
    <property type="entry name" value="AdoMet_MTases"/>
    <property type="match status" value="1"/>
</dbReference>
<dbReference type="Proteomes" id="UP000718571">
    <property type="component" value="Unassembled WGS sequence"/>
</dbReference>
<feature type="domain" description="Methyltransferase" evidence="1">
    <location>
        <begin position="52"/>
        <end position="158"/>
    </location>
</feature>
<organism evidence="2 3">
    <name type="scientific">Candidatus Acidifodinimicrobium mancum</name>
    <dbReference type="NCBI Taxonomy" id="2898728"/>
    <lineage>
        <taxon>Archaea</taxon>
        <taxon>Candidatus Parvarchaeota</taxon>
        <taxon>Candidatus Acidifodinimicrobiaceae</taxon>
        <taxon>Candidatus Acidifodinimicrobium</taxon>
    </lineage>
</organism>
<protein>
    <submittedName>
        <fullName evidence="2">Methyltransferase domain-containing protein</fullName>
    </submittedName>
</protein>
<dbReference type="InterPro" id="IPR029063">
    <property type="entry name" value="SAM-dependent_MTases_sf"/>
</dbReference>
<evidence type="ECO:0000313" key="3">
    <source>
        <dbReference type="Proteomes" id="UP000718571"/>
    </source>
</evidence>
<dbReference type="GO" id="GO:0032259">
    <property type="term" value="P:methylation"/>
    <property type="evidence" value="ECO:0007669"/>
    <property type="project" value="UniProtKB-KW"/>
</dbReference>
<dbReference type="SUPFAM" id="SSF53335">
    <property type="entry name" value="S-adenosyl-L-methionine-dependent methyltransferases"/>
    <property type="match status" value="1"/>
</dbReference>
<dbReference type="AlphaFoldDB" id="A0A8T3USQ0"/>
<accession>A0A8T3USQ0</accession>
<dbReference type="GO" id="GO:0008168">
    <property type="term" value="F:methyltransferase activity"/>
    <property type="evidence" value="ECO:0007669"/>
    <property type="project" value="UniProtKB-KW"/>
</dbReference>
<dbReference type="InterPro" id="IPR025714">
    <property type="entry name" value="Methyltranfer_dom"/>
</dbReference>
<dbReference type="Gene3D" id="3.40.50.150">
    <property type="entry name" value="Vaccinia Virus protein VP39"/>
    <property type="match status" value="1"/>
</dbReference>
<reference evidence="2 3" key="1">
    <citation type="submission" date="2020-09" db="EMBL/GenBank/DDBJ databases">
        <title>Genomic characterization of a novel Parvarchaeota family in acid mine drainage sediments.</title>
        <authorList>
            <person name="Luo Z.-H."/>
        </authorList>
    </citation>
    <scope>NUCLEOTIDE SEQUENCE [LARGE SCALE GENOMIC DNA]</scope>
    <source>
        <strain evidence="2">MAS1_bins.189</strain>
    </source>
</reference>
<proteinExistence type="predicted"/>
<sequence length="214" mass="24309">MVYTTEKEAKESLYLNGEEKFGPLSSKAYALFAPFALRNMYKYAIDDIAKAKAKNILEVGAGPGYLSIELARRMPSSKIYCIDPSEGMKKVGQNNIAKSGLKNVEYLLGSSRHVPINSKFDVIFSTLSFHHWKKKSESITYLLKFLAKKGELLVYEYNKDGLGMILGLLVGNHSLSEEEIRRLGVEKKFKIWIKKRGRIISFEIIRKSTPKSFK</sequence>
<dbReference type="PANTHER" id="PTHR43667">
    <property type="entry name" value="CYCLOPROPANE-FATTY-ACYL-PHOSPHOLIPID SYNTHASE"/>
    <property type="match status" value="1"/>
</dbReference>
<gene>
    <name evidence="2" type="ORF">IHE51_00540</name>
</gene>
<dbReference type="InterPro" id="IPR050723">
    <property type="entry name" value="CFA/CMAS"/>
</dbReference>
<dbReference type="EMBL" id="JADFAR010000005">
    <property type="protein sequence ID" value="MBE5728333.1"/>
    <property type="molecule type" value="Genomic_DNA"/>
</dbReference>